<evidence type="ECO:0000313" key="2">
    <source>
        <dbReference type="EMBL" id="KOF01867.1"/>
    </source>
</evidence>
<protein>
    <submittedName>
        <fullName evidence="2">Uncharacterized protein</fullName>
    </submittedName>
</protein>
<dbReference type="RefSeq" id="WP_053224787.1">
    <property type="nucleotide sequence ID" value="NZ_JSVA01000018.1"/>
</dbReference>
<dbReference type="Proteomes" id="UP000036908">
    <property type="component" value="Unassembled WGS sequence"/>
</dbReference>
<name>A0A0L8AHY6_9BACT</name>
<feature type="transmembrane region" description="Helical" evidence="1">
    <location>
        <begin position="136"/>
        <end position="154"/>
    </location>
</feature>
<keyword evidence="1" id="KW-0472">Membrane</keyword>
<dbReference type="PATRIC" id="fig|1566026.4.peg.1558"/>
<dbReference type="OrthoDB" id="982497at2"/>
<comment type="caution">
    <text evidence="2">The sequence shown here is derived from an EMBL/GenBank/DDBJ whole genome shotgun (WGS) entry which is preliminary data.</text>
</comment>
<gene>
    <name evidence="2" type="ORF">OB69_16180</name>
</gene>
<keyword evidence="3" id="KW-1185">Reference proteome</keyword>
<evidence type="ECO:0000313" key="3">
    <source>
        <dbReference type="Proteomes" id="UP000036908"/>
    </source>
</evidence>
<accession>A0A0L8AHY6</accession>
<dbReference type="AlphaFoldDB" id="A0A0L8AHY6"/>
<evidence type="ECO:0000256" key="1">
    <source>
        <dbReference type="SAM" id="Phobius"/>
    </source>
</evidence>
<keyword evidence="1" id="KW-1133">Transmembrane helix</keyword>
<dbReference type="EMBL" id="JSVA01000018">
    <property type="protein sequence ID" value="KOF01867.1"/>
    <property type="molecule type" value="Genomic_DNA"/>
</dbReference>
<sequence>METYLNRISAFDKEQVYTLDDRAITNEHSKWDLKDVHGVHLSFKPTRHYDNIYQCAIETRSDKIVLSSRRYIGPANFEYQSDDYRQFVSSLLQRLEVNGLTNFSSGKSKSTYWLEVIASTIFFGLMLIVLTMFGAWIIALSFLAILFFRLVPYYKKNRPVVFSAKQIPSHILP</sequence>
<keyword evidence="1" id="KW-0812">Transmembrane</keyword>
<organism evidence="2 3">
    <name type="scientific">Roseivirga seohaensis subsp. aquiponti</name>
    <dbReference type="NCBI Taxonomy" id="1566026"/>
    <lineage>
        <taxon>Bacteria</taxon>
        <taxon>Pseudomonadati</taxon>
        <taxon>Bacteroidota</taxon>
        <taxon>Cytophagia</taxon>
        <taxon>Cytophagales</taxon>
        <taxon>Roseivirgaceae</taxon>
        <taxon>Roseivirga</taxon>
    </lineage>
</organism>
<proteinExistence type="predicted"/>
<reference evidence="3" key="1">
    <citation type="submission" date="2014-11" db="EMBL/GenBank/DDBJ databases">
        <title>Genome sequencing of Roseivirga sp. D-25.</title>
        <authorList>
            <person name="Selvaratnam C."/>
            <person name="Thevarajoo S."/>
            <person name="Goh K.M."/>
            <person name="Eee R."/>
            <person name="Chan K.-G."/>
            <person name="Chong C.S."/>
        </authorList>
    </citation>
    <scope>NUCLEOTIDE SEQUENCE [LARGE SCALE GENOMIC DNA]</scope>
    <source>
        <strain evidence="3">D-25</strain>
    </source>
</reference>